<dbReference type="SUPFAM" id="SSF56112">
    <property type="entry name" value="Protein kinase-like (PK-like)"/>
    <property type="match status" value="1"/>
</dbReference>
<evidence type="ECO:0000313" key="3">
    <source>
        <dbReference type="Proteomes" id="UP001583177"/>
    </source>
</evidence>
<dbReference type="InterPro" id="IPR002575">
    <property type="entry name" value="Aminoglycoside_PTrfase"/>
</dbReference>
<dbReference type="EMBL" id="JAWRVE010000069">
    <property type="protein sequence ID" value="KAL1864326.1"/>
    <property type="molecule type" value="Genomic_DNA"/>
</dbReference>
<dbReference type="Gene3D" id="3.90.1200.10">
    <property type="match status" value="1"/>
</dbReference>
<dbReference type="Proteomes" id="UP001583177">
    <property type="component" value="Unassembled WGS sequence"/>
</dbReference>
<comment type="caution">
    <text evidence="2">The sequence shown here is derived from an EMBL/GenBank/DDBJ whole genome shotgun (WGS) entry which is preliminary data.</text>
</comment>
<reference evidence="2 3" key="1">
    <citation type="journal article" date="2024" name="IMA Fungus">
        <title>IMA Genome - F19 : A genome assembly and annotation guide to empower mycologists, including annotated draft genome sequences of Ceratocystis pirilliformis, Diaporthe australafricana, Fusarium ophioides, Paecilomyces lecythidis, and Sporothrix stenoceras.</title>
        <authorList>
            <person name="Aylward J."/>
            <person name="Wilson A.M."/>
            <person name="Visagie C.M."/>
            <person name="Spraker J."/>
            <person name="Barnes I."/>
            <person name="Buitendag C."/>
            <person name="Ceriani C."/>
            <person name="Del Mar Angel L."/>
            <person name="du Plessis D."/>
            <person name="Fuchs T."/>
            <person name="Gasser K."/>
            <person name="Kramer D."/>
            <person name="Li W."/>
            <person name="Munsamy K."/>
            <person name="Piso A."/>
            <person name="Price J.L."/>
            <person name="Sonnekus B."/>
            <person name="Thomas C."/>
            <person name="van der Nest A."/>
            <person name="van Dijk A."/>
            <person name="van Heerden A."/>
            <person name="van Vuuren N."/>
            <person name="Yilmaz N."/>
            <person name="Duong T.A."/>
            <person name="van der Merwe N.A."/>
            <person name="Wingfield M.J."/>
            <person name="Wingfield B.D."/>
        </authorList>
    </citation>
    <scope>NUCLEOTIDE SEQUENCE [LARGE SCALE GENOMIC DNA]</scope>
    <source>
        <strain evidence="2 3">CMW 18300</strain>
    </source>
</reference>
<gene>
    <name evidence="2" type="ORF">Daus18300_007749</name>
</gene>
<sequence>MEYVRGETVNSLLQKSFEPPEQTQAKQEELFRRVAFAFEELLRIPVPPNTPPSSVSGSYIRHPFFKYTEAPRLYDNAEQLEQHINLLVRNLSKEPMVYCFSDLNGGNFIINDDEIVVVDFADLNILPLTFAKYLLLVHGYDGLGPHIRPWVNFADTDDDPDNVSVLVKLQAPLVQSNTFDEISDRIPGGRNPDVEQNQA</sequence>
<keyword evidence="3" id="KW-1185">Reference proteome</keyword>
<evidence type="ECO:0000313" key="2">
    <source>
        <dbReference type="EMBL" id="KAL1864326.1"/>
    </source>
</evidence>
<organism evidence="2 3">
    <name type="scientific">Diaporthe australafricana</name>
    <dbReference type="NCBI Taxonomy" id="127596"/>
    <lineage>
        <taxon>Eukaryota</taxon>
        <taxon>Fungi</taxon>
        <taxon>Dikarya</taxon>
        <taxon>Ascomycota</taxon>
        <taxon>Pezizomycotina</taxon>
        <taxon>Sordariomycetes</taxon>
        <taxon>Sordariomycetidae</taxon>
        <taxon>Diaporthales</taxon>
        <taxon>Diaporthaceae</taxon>
        <taxon>Diaporthe</taxon>
    </lineage>
</organism>
<name>A0ABR3WLC3_9PEZI</name>
<dbReference type="Pfam" id="PF01636">
    <property type="entry name" value="APH"/>
    <property type="match status" value="1"/>
</dbReference>
<accession>A0ABR3WLC3</accession>
<feature type="domain" description="Aminoglycoside phosphotransferase" evidence="1">
    <location>
        <begin position="1"/>
        <end position="127"/>
    </location>
</feature>
<evidence type="ECO:0000259" key="1">
    <source>
        <dbReference type="Pfam" id="PF01636"/>
    </source>
</evidence>
<proteinExistence type="predicted"/>
<dbReference type="InterPro" id="IPR011009">
    <property type="entry name" value="Kinase-like_dom_sf"/>
</dbReference>
<protein>
    <recommendedName>
        <fullName evidence="1">Aminoglycoside phosphotransferase domain-containing protein</fullName>
    </recommendedName>
</protein>